<dbReference type="RefSeq" id="WP_276234634.1">
    <property type="nucleotide sequence ID" value="NZ_CP119802.1"/>
</dbReference>
<sequence length="46" mass="5522">MFDGRHDSGEPRPREGEIAEVRWFTERPEPVLYDDLRTFPMSDERV</sequence>
<dbReference type="Proteomes" id="UP001596398">
    <property type="component" value="Unassembled WGS sequence"/>
</dbReference>
<dbReference type="AlphaFoldDB" id="A0ABD5ZSQ7"/>
<keyword evidence="2" id="KW-1185">Reference proteome</keyword>
<reference evidence="1 2" key="1">
    <citation type="journal article" date="2019" name="Int. J. Syst. Evol. Microbiol.">
        <title>The Global Catalogue of Microorganisms (GCM) 10K type strain sequencing project: providing services to taxonomists for standard genome sequencing and annotation.</title>
        <authorList>
            <consortium name="The Broad Institute Genomics Platform"/>
            <consortium name="The Broad Institute Genome Sequencing Center for Infectious Disease"/>
            <person name="Wu L."/>
            <person name="Ma J."/>
        </authorList>
    </citation>
    <scope>NUCLEOTIDE SEQUENCE [LARGE SCALE GENOMIC DNA]</scope>
    <source>
        <strain evidence="1 2">DT85</strain>
    </source>
</reference>
<dbReference type="GeneID" id="79268201"/>
<name>A0ABD5ZSQ7_9EURY</name>
<evidence type="ECO:0000313" key="1">
    <source>
        <dbReference type="EMBL" id="MFC7236478.1"/>
    </source>
</evidence>
<comment type="caution">
    <text evidence="1">The sequence shown here is derived from an EMBL/GenBank/DDBJ whole genome shotgun (WGS) entry which is preliminary data.</text>
</comment>
<evidence type="ECO:0000313" key="2">
    <source>
        <dbReference type="Proteomes" id="UP001596398"/>
    </source>
</evidence>
<organism evidence="1 2">
    <name type="scientific">Halosegnis marinus</name>
    <dbReference type="NCBI Taxonomy" id="3034023"/>
    <lineage>
        <taxon>Archaea</taxon>
        <taxon>Methanobacteriati</taxon>
        <taxon>Methanobacteriota</taxon>
        <taxon>Stenosarchaea group</taxon>
        <taxon>Halobacteria</taxon>
        <taxon>Halobacteriales</taxon>
        <taxon>Natronomonadaceae</taxon>
        <taxon>Halosegnis</taxon>
    </lineage>
</organism>
<accession>A0ABD5ZSQ7</accession>
<protein>
    <submittedName>
        <fullName evidence="1">Uncharacterized protein</fullName>
    </submittedName>
</protein>
<dbReference type="EMBL" id="JBHTAP010000001">
    <property type="protein sequence ID" value="MFC7236478.1"/>
    <property type="molecule type" value="Genomic_DNA"/>
</dbReference>
<proteinExistence type="predicted"/>
<gene>
    <name evidence="1" type="ORF">ACFQJ4_14280</name>
</gene>